<dbReference type="PROSITE" id="PS50843">
    <property type="entry name" value="EXPANSIN_CBD"/>
    <property type="match status" value="1"/>
</dbReference>
<feature type="domain" description="Expansin-like EG45" evidence="8">
    <location>
        <begin position="64"/>
        <end position="178"/>
    </location>
</feature>
<comment type="similarity">
    <text evidence="1 7">Belongs to the expansin family. Expansin A subfamily.</text>
</comment>
<accession>A0A7J7DVW9</accession>
<protein>
    <recommendedName>
        <fullName evidence="7">Expansin</fullName>
    </recommendedName>
</protein>
<comment type="function">
    <text evidence="7">Causes loosening and extension of plant cell walls by disrupting non-covalent bonding between cellulose microfibrils and matrix glucans. No enzymatic activity has been found.</text>
</comment>
<organism evidence="10 11">
    <name type="scientific">Tripterygium wilfordii</name>
    <name type="common">Thunder God vine</name>
    <dbReference type="NCBI Taxonomy" id="458696"/>
    <lineage>
        <taxon>Eukaryota</taxon>
        <taxon>Viridiplantae</taxon>
        <taxon>Streptophyta</taxon>
        <taxon>Embryophyta</taxon>
        <taxon>Tracheophyta</taxon>
        <taxon>Spermatophyta</taxon>
        <taxon>Magnoliopsida</taxon>
        <taxon>eudicotyledons</taxon>
        <taxon>Gunneridae</taxon>
        <taxon>Pentapetalae</taxon>
        <taxon>rosids</taxon>
        <taxon>fabids</taxon>
        <taxon>Celastrales</taxon>
        <taxon>Celastraceae</taxon>
        <taxon>Tripterygium</taxon>
    </lineage>
</organism>
<name>A0A7J7DVW9_TRIWF</name>
<evidence type="ECO:0000256" key="2">
    <source>
        <dbReference type="ARBA" id="ARBA00022512"/>
    </source>
</evidence>
<dbReference type="PROSITE" id="PS50842">
    <property type="entry name" value="EXPANSIN_EG45"/>
    <property type="match status" value="1"/>
</dbReference>
<dbReference type="Gene3D" id="2.60.40.760">
    <property type="entry name" value="Expansin, cellulose-binding-like domain"/>
    <property type="match status" value="1"/>
</dbReference>
<proteinExistence type="inferred from homology"/>
<evidence type="ECO:0000256" key="6">
    <source>
        <dbReference type="ARBA" id="ARBA00023316"/>
    </source>
</evidence>
<dbReference type="SUPFAM" id="SSF50685">
    <property type="entry name" value="Barwin-like endoglucanases"/>
    <property type="match status" value="1"/>
</dbReference>
<dbReference type="InterPro" id="IPR007117">
    <property type="entry name" value="Expansin_CBD"/>
</dbReference>
<evidence type="ECO:0000313" key="10">
    <source>
        <dbReference type="EMBL" id="KAF5750439.1"/>
    </source>
</evidence>
<keyword evidence="4 7" id="KW-0732">Signal</keyword>
<feature type="chain" id="PRO_5029930317" description="Expansin" evidence="7">
    <location>
        <begin position="25"/>
        <end position="272"/>
    </location>
</feature>
<dbReference type="AlphaFoldDB" id="A0A7J7DVW9"/>
<dbReference type="PRINTS" id="PR01226">
    <property type="entry name" value="EXPANSIN"/>
</dbReference>
<dbReference type="SUPFAM" id="SSF49590">
    <property type="entry name" value="PHL pollen allergen"/>
    <property type="match status" value="1"/>
</dbReference>
<dbReference type="Gene3D" id="2.40.40.10">
    <property type="entry name" value="RlpA-like domain"/>
    <property type="match status" value="1"/>
</dbReference>
<dbReference type="Pfam" id="PF03330">
    <property type="entry name" value="DPBB_1"/>
    <property type="match status" value="1"/>
</dbReference>
<dbReference type="Proteomes" id="UP000593562">
    <property type="component" value="Unassembled WGS sequence"/>
</dbReference>
<dbReference type="SMART" id="SM00837">
    <property type="entry name" value="DPBB_1"/>
    <property type="match status" value="1"/>
</dbReference>
<keyword evidence="3 7" id="KW-0964">Secreted</keyword>
<dbReference type="InterPro" id="IPR002963">
    <property type="entry name" value="Expansin"/>
</dbReference>
<dbReference type="GO" id="GO:0009664">
    <property type="term" value="P:plant-type cell wall organization"/>
    <property type="evidence" value="ECO:0007669"/>
    <property type="project" value="InterPro"/>
</dbReference>
<keyword evidence="6 7" id="KW-0961">Cell wall biogenesis/degradation</keyword>
<evidence type="ECO:0000256" key="1">
    <source>
        <dbReference type="ARBA" id="ARBA00005392"/>
    </source>
</evidence>
<keyword evidence="2 7" id="KW-0134">Cell wall</keyword>
<evidence type="ECO:0000259" key="9">
    <source>
        <dbReference type="PROSITE" id="PS50843"/>
    </source>
</evidence>
<evidence type="ECO:0000256" key="7">
    <source>
        <dbReference type="RuleBase" id="RU365023"/>
    </source>
</evidence>
<dbReference type="GO" id="GO:0005576">
    <property type="term" value="C:extracellular region"/>
    <property type="evidence" value="ECO:0007669"/>
    <property type="project" value="InterPro"/>
</dbReference>
<comment type="caution">
    <text evidence="10">The sequence shown here is derived from an EMBL/GenBank/DDBJ whole genome shotgun (WGS) entry which is preliminary data.</text>
</comment>
<sequence length="272" mass="29573">MASPLYAISVTLMLLVVLLPDCHATGLPPHKPAAVPKHHRPKFKPGPWTRAKATFYEGGSGTFGGACGYEDVVKQGYGLSTAALSTALFNNGQACGACYEIKCVDDPKWCKPGNPSLIVTGTNLCPPNYNLPNDNGGWCNPPQEHFDIAKPVFEQIAGCTAGIVPVQYRRVPCQKQGGIRFTITGNPYFNLVLVSNVGGAGDVVSVQVKGNKKVKWTAMKRNWGQKWQTDAMLVGESLTFRVRASDGRYSTSWHVAPKNWQLGQTFEGKNFK</sequence>
<dbReference type="InterPro" id="IPR007118">
    <property type="entry name" value="Expan_Lol_pI"/>
</dbReference>
<dbReference type="GO" id="GO:0009653">
    <property type="term" value="P:anatomical structure morphogenesis"/>
    <property type="evidence" value="ECO:0007669"/>
    <property type="project" value="UniProtKB-ARBA"/>
</dbReference>
<dbReference type="InterPro" id="IPR036908">
    <property type="entry name" value="RlpA-like_sf"/>
</dbReference>
<gene>
    <name evidence="10" type="ORF">HS088_TW03G00775</name>
</gene>
<evidence type="ECO:0000313" key="11">
    <source>
        <dbReference type="Proteomes" id="UP000593562"/>
    </source>
</evidence>
<evidence type="ECO:0000256" key="3">
    <source>
        <dbReference type="ARBA" id="ARBA00022525"/>
    </source>
</evidence>
<dbReference type="InterPro" id="IPR009009">
    <property type="entry name" value="RlpA-like_DPBB"/>
</dbReference>
<dbReference type="CDD" id="cd22274">
    <property type="entry name" value="DPBB_EXPA_N"/>
    <property type="match status" value="1"/>
</dbReference>
<dbReference type="OrthoDB" id="5823761at2759"/>
<dbReference type="PANTHER" id="PTHR31867">
    <property type="entry name" value="EXPANSIN-A15"/>
    <property type="match status" value="1"/>
</dbReference>
<dbReference type="PRINTS" id="PR01225">
    <property type="entry name" value="EXPANSNFAMLY"/>
</dbReference>
<evidence type="ECO:0000256" key="4">
    <source>
        <dbReference type="ARBA" id="ARBA00022729"/>
    </source>
</evidence>
<reference evidence="10 11" key="1">
    <citation type="journal article" date="2020" name="Nat. Commun.">
        <title>Genome of Tripterygium wilfordii and identification of cytochrome P450 involved in triptolide biosynthesis.</title>
        <authorList>
            <person name="Tu L."/>
            <person name="Su P."/>
            <person name="Zhang Z."/>
            <person name="Gao L."/>
            <person name="Wang J."/>
            <person name="Hu T."/>
            <person name="Zhou J."/>
            <person name="Zhang Y."/>
            <person name="Zhao Y."/>
            <person name="Liu Y."/>
            <person name="Song Y."/>
            <person name="Tong Y."/>
            <person name="Lu Y."/>
            <person name="Yang J."/>
            <person name="Xu C."/>
            <person name="Jia M."/>
            <person name="Peters R.J."/>
            <person name="Huang L."/>
            <person name="Gao W."/>
        </authorList>
    </citation>
    <scope>NUCLEOTIDE SEQUENCE [LARGE SCALE GENOMIC DNA]</scope>
    <source>
        <strain evidence="11">cv. XIE 37</strain>
        <tissue evidence="10">Leaf</tissue>
    </source>
</reference>
<dbReference type="GO" id="GO:0016020">
    <property type="term" value="C:membrane"/>
    <property type="evidence" value="ECO:0007669"/>
    <property type="project" value="UniProtKB-SubCell"/>
</dbReference>
<dbReference type="InterPro" id="IPR036749">
    <property type="entry name" value="Expansin_CBD_sf"/>
</dbReference>
<dbReference type="InterPro" id="IPR007112">
    <property type="entry name" value="Expansin/allergen_DPBB_dom"/>
</dbReference>
<dbReference type="InParanoid" id="A0A7J7DVW9"/>
<feature type="domain" description="Expansin-like CBD" evidence="9">
    <location>
        <begin position="188"/>
        <end position="268"/>
    </location>
</feature>
<feature type="signal peptide" evidence="7">
    <location>
        <begin position="1"/>
        <end position="24"/>
    </location>
</feature>
<comment type="subcellular location">
    <subcellularLocation>
        <location evidence="7">Secreted</location>
        <location evidence="7">Cell wall</location>
    </subcellularLocation>
    <subcellularLocation>
        <location evidence="7">Membrane</location>
        <topology evidence="7">Peripheral membrane protein</topology>
    </subcellularLocation>
</comment>
<keyword evidence="5" id="KW-0472">Membrane</keyword>
<evidence type="ECO:0000256" key="5">
    <source>
        <dbReference type="ARBA" id="ARBA00023136"/>
    </source>
</evidence>
<evidence type="ECO:0000259" key="8">
    <source>
        <dbReference type="PROSITE" id="PS50842"/>
    </source>
</evidence>
<dbReference type="EMBL" id="JAAARO010000003">
    <property type="protein sequence ID" value="KAF5750439.1"/>
    <property type="molecule type" value="Genomic_DNA"/>
</dbReference>
<keyword evidence="11" id="KW-1185">Reference proteome</keyword>
<dbReference type="Pfam" id="PF01357">
    <property type="entry name" value="Expansin_C"/>
    <property type="match status" value="1"/>
</dbReference>